<evidence type="ECO:0000256" key="1">
    <source>
        <dbReference type="SAM" id="Phobius"/>
    </source>
</evidence>
<organism evidence="2 3">
    <name type="scientific">Thalassospira povalilytica</name>
    <dbReference type="NCBI Taxonomy" id="732237"/>
    <lineage>
        <taxon>Bacteria</taxon>
        <taxon>Pseudomonadati</taxon>
        <taxon>Pseudomonadota</taxon>
        <taxon>Alphaproteobacteria</taxon>
        <taxon>Rhodospirillales</taxon>
        <taxon>Thalassospiraceae</taxon>
        <taxon>Thalassospira</taxon>
    </lineage>
</organism>
<proteinExistence type="predicted"/>
<name>A0ABX4R5S9_9PROT</name>
<dbReference type="EMBL" id="PGTS01000006">
    <property type="protein sequence ID" value="PKR48343.1"/>
    <property type="molecule type" value="Genomic_DNA"/>
</dbReference>
<keyword evidence="1" id="KW-0472">Membrane</keyword>
<evidence type="ECO:0000313" key="3">
    <source>
        <dbReference type="Proteomes" id="UP000233365"/>
    </source>
</evidence>
<keyword evidence="3" id="KW-1185">Reference proteome</keyword>
<dbReference type="RefSeq" id="WP_101247760.1">
    <property type="nucleotide sequence ID" value="NZ_PGTS01000006.1"/>
</dbReference>
<gene>
    <name evidence="2" type="ORF">CU041_16760</name>
</gene>
<protein>
    <submittedName>
        <fullName evidence="2">DUF2474 domain-containing protein</fullName>
    </submittedName>
</protein>
<dbReference type="Proteomes" id="UP000233365">
    <property type="component" value="Unassembled WGS sequence"/>
</dbReference>
<reference evidence="2 3" key="1">
    <citation type="submission" date="2017-11" db="EMBL/GenBank/DDBJ databases">
        <title>Biodiversity and function of Thalassospira species in the particle-attached aromatic-hydrocarbon-degrading consortia from the surface seawater of the China South Sea.</title>
        <authorList>
            <person name="Dong C."/>
            <person name="Liu R."/>
            <person name="Shao Z."/>
        </authorList>
    </citation>
    <scope>NUCLEOTIDE SEQUENCE [LARGE SCALE GENOMIC DNA]</scope>
    <source>
        <strain evidence="2 3">139Z-12</strain>
    </source>
</reference>
<feature type="transmembrane region" description="Helical" evidence="1">
    <location>
        <begin position="12"/>
        <end position="33"/>
    </location>
</feature>
<sequence>MLHITAERTRRLLWFIGLYIGGIVGVGLAAFLLKALLGQA</sequence>
<evidence type="ECO:0000313" key="2">
    <source>
        <dbReference type="EMBL" id="PKR48343.1"/>
    </source>
</evidence>
<comment type="caution">
    <text evidence="2">The sequence shown here is derived from an EMBL/GenBank/DDBJ whole genome shotgun (WGS) entry which is preliminary data.</text>
</comment>
<accession>A0ABX4R5S9</accession>
<keyword evidence="1" id="KW-1133">Transmembrane helix</keyword>
<keyword evidence="1" id="KW-0812">Transmembrane</keyword>